<dbReference type="EMBL" id="LAZR01002109">
    <property type="protein sequence ID" value="KKN34395.1"/>
    <property type="molecule type" value="Genomic_DNA"/>
</dbReference>
<proteinExistence type="predicted"/>
<accession>A0A0F9PRK7</accession>
<sequence>MNEEILTKLKEINDLLNEIHGNQPKADTAFYELQKLKELLQAEEQEDEYKKRWENILHELKCVLSDIGEAIVLKDFELLKMTKYMAEKRIKEIEKEL</sequence>
<reference evidence="1" key="1">
    <citation type="journal article" date="2015" name="Nature">
        <title>Complex archaea that bridge the gap between prokaryotes and eukaryotes.</title>
        <authorList>
            <person name="Spang A."/>
            <person name="Saw J.H."/>
            <person name="Jorgensen S.L."/>
            <person name="Zaremba-Niedzwiedzka K."/>
            <person name="Martijn J."/>
            <person name="Lind A.E."/>
            <person name="van Eijk R."/>
            <person name="Schleper C."/>
            <person name="Guy L."/>
            <person name="Ettema T.J."/>
        </authorList>
    </citation>
    <scope>NUCLEOTIDE SEQUENCE</scope>
</reference>
<organism evidence="1">
    <name type="scientific">marine sediment metagenome</name>
    <dbReference type="NCBI Taxonomy" id="412755"/>
    <lineage>
        <taxon>unclassified sequences</taxon>
        <taxon>metagenomes</taxon>
        <taxon>ecological metagenomes</taxon>
    </lineage>
</organism>
<name>A0A0F9PRK7_9ZZZZ</name>
<dbReference type="AlphaFoldDB" id="A0A0F9PRK7"/>
<comment type="caution">
    <text evidence="1">The sequence shown here is derived from an EMBL/GenBank/DDBJ whole genome shotgun (WGS) entry which is preliminary data.</text>
</comment>
<evidence type="ECO:0000313" key="1">
    <source>
        <dbReference type="EMBL" id="KKN34395.1"/>
    </source>
</evidence>
<gene>
    <name evidence="1" type="ORF">LCGC14_0794420</name>
</gene>
<protein>
    <submittedName>
        <fullName evidence="1">Uncharacterized protein</fullName>
    </submittedName>
</protein>
<feature type="non-terminal residue" evidence="1">
    <location>
        <position position="97"/>
    </location>
</feature>